<keyword evidence="1" id="KW-0812">Transmembrane</keyword>
<evidence type="ECO:0000313" key="2">
    <source>
        <dbReference type="EMBL" id="KAG5375156.1"/>
    </source>
</evidence>
<keyword evidence="1" id="KW-1133">Transmembrane helix</keyword>
<keyword evidence="3" id="KW-1185">Reference proteome</keyword>
<comment type="caution">
    <text evidence="2">The sequence shown here is derived from an EMBL/GenBank/DDBJ whole genome shotgun (WGS) entry which is preliminary data.</text>
</comment>
<organism evidence="2 3">
    <name type="scientific">Brassica rapa subsp. trilocularis</name>
    <dbReference type="NCBI Taxonomy" id="1813537"/>
    <lineage>
        <taxon>Eukaryota</taxon>
        <taxon>Viridiplantae</taxon>
        <taxon>Streptophyta</taxon>
        <taxon>Embryophyta</taxon>
        <taxon>Tracheophyta</taxon>
        <taxon>Spermatophyta</taxon>
        <taxon>Magnoliopsida</taxon>
        <taxon>eudicotyledons</taxon>
        <taxon>Gunneridae</taxon>
        <taxon>Pentapetalae</taxon>
        <taxon>rosids</taxon>
        <taxon>malvids</taxon>
        <taxon>Brassicales</taxon>
        <taxon>Brassicaceae</taxon>
        <taxon>Brassiceae</taxon>
        <taxon>Brassica</taxon>
    </lineage>
</organism>
<proteinExistence type="predicted"/>
<sequence length="283" mass="31639">MLHIAYNYSDKATFNTFLSLRTKALDFIFSGCSGIGYRRRRRAPLPLYSSFLVCYLSLLSLFHRYTWSSVIARLLSFGEASPLISGDSLGLVPCGFAEKTPLPGSVRFGVNIIFLISGGVGWRRMKEAQLVLIQDVWCDSPMRARCFWSACRSFLFDGGSCKSVLGGGVMTLRFSSRVAFVARFQLRAYGPCPHSKAFACLRELPDVSKTTCFGVQLPSAIACLLEALVVVFLTALFAARKKREREQKCFKAWGFRVATESFYFINSIIEEPVAFVALKENEN</sequence>
<feature type="transmembrane region" description="Helical" evidence="1">
    <location>
        <begin position="45"/>
        <end position="67"/>
    </location>
</feature>
<name>A0ABQ7KPW0_BRACM</name>
<keyword evidence="1" id="KW-0472">Membrane</keyword>
<dbReference type="Proteomes" id="UP000823674">
    <property type="component" value="Chromosome A10"/>
</dbReference>
<gene>
    <name evidence="2" type="primary">A10p014940.1_BraROA</name>
    <name evidence="2" type="ORF">IGI04_039752</name>
</gene>
<reference evidence="2 3" key="1">
    <citation type="submission" date="2021-03" db="EMBL/GenBank/DDBJ databases">
        <authorList>
            <person name="King G.J."/>
            <person name="Bancroft I."/>
            <person name="Baten A."/>
            <person name="Bloomfield J."/>
            <person name="Borpatragohain P."/>
            <person name="He Z."/>
            <person name="Irish N."/>
            <person name="Irwin J."/>
            <person name="Liu K."/>
            <person name="Mauleon R.P."/>
            <person name="Moore J."/>
            <person name="Morris R."/>
            <person name="Ostergaard L."/>
            <person name="Wang B."/>
            <person name="Wells R."/>
        </authorList>
    </citation>
    <scope>NUCLEOTIDE SEQUENCE [LARGE SCALE GENOMIC DNA]</scope>
    <source>
        <strain evidence="2">R-o-18</strain>
        <tissue evidence="2">Leaf</tissue>
    </source>
</reference>
<evidence type="ECO:0000256" key="1">
    <source>
        <dbReference type="SAM" id="Phobius"/>
    </source>
</evidence>
<accession>A0ABQ7KPW0</accession>
<feature type="transmembrane region" description="Helical" evidence="1">
    <location>
        <begin position="217"/>
        <end position="238"/>
    </location>
</feature>
<evidence type="ECO:0000313" key="3">
    <source>
        <dbReference type="Proteomes" id="UP000823674"/>
    </source>
</evidence>
<dbReference type="EMBL" id="JADBGQ010000010">
    <property type="protein sequence ID" value="KAG5375156.1"/>
    <property type="molecule type" value="Genomic_DNA"/>
</dbReference>
<protein>
    <submittedName>
        <fullName evidence="2">Uncharacterized protein</fullName>
    </submittedName>
</protein>